<evidence type="ECO:0000313" key="3">
    <source>
        <dbReference type="EMBL" id="AIG55870.1"/>
    </source>
</evidence>
<feature type="signal peptide" evidence="2">
    <location>
        <begin position="1"/>
        <end position="21"/>
    </location>
</feature>
<proteinExistence type="predicted"/>
<dbReference type="SUPFAM" id="SSF48403">
    <property type="entry name" value="Ankyrin repeat"/>
    <property type="match status" value="1"/>
</dbReference>
<dbReference type="Gene3D" id="1.25.40.20">
    <property type="entry name" value="Ankyrin repeat-containing domain"/>
    <property type="match status" value="1"/>
</dbReference>
<organism evidence="3">
    <name type="scientific">Achlya hypogyna</name>
    <name type="common">Oomycete</name>
    <name type="synonym">Protoachlya hypogyna</name>
    <dbReference type="NCBI Taxonomy" id="1202772"/>
    <lineage>
        <taxon>Eukaryota</taxon>
        <taxon>Sar</taxon>
        <taxon>Stramenopiles</taxon>
        <taxon>Oomycota</taxon>
        <taxon>Saprolegniomycetes</taxon>
        <taxon>Saprolegniales</taxon>
        <taxon>Achlyaceae</taxon>
        <taxon>Achlya</taxon>
    </lineage>
</organism>
<dbReference type="InterPro" id="IPR036770">
    <property type="entry name" value="Ankyrin_rpt-contain_sf"/>
</dbReference>
<name>A0A0A7CN29_ACHHY</name>
<reference evidence="3" key="1">
    <citation type="journal article" date="2014" name="Genome Biol. Evol.">
        <title>The secreted proteins of Achlya hypogyna and Thraustotheca clavata identify the ancestral oomycete secretome and reveal gene acquisitions by horizontal gene transfer.</title>
        <authorList>
            <person name="Misner I."/>
            <person name="Blouin N."/>
            <person name="Leonard G."/>
            <person name="Richards T.A."/>
            <person name="Lane C.E."/>
        </authorList>
    </citation>
    <scope>NUCLEOTIDE SEQUENCE</scope>
    <source>
        <strain evidence="3">ATCC 48635</strain>
    </source>
</reference>
<evidence type="ECO:0000256" key="2">
    <source>
        <dbReference type="SAM" id="SignalP"/>
    </source>
</evidence>
<dbReference type="PANTHER" id="PTHR46586">
    <property type="entry name" value="ANKYRIN REPEAT-CONTAINING PROTEIN"/>
    <property type="match status" value="1"/>
</dbReference>
<evidence type="ECO:0000256" key="1">
    <source>
        <dbReference type="SAM" id="MobiDB-lite"/>
    </source>
</evidence>
<dbReference type="InterPro" id="IPR052050">
    <property type="entry name" value="SecEffector_AnkRepeat"/>
</dbReference>
<protein>
    <submittedName>
        <fullName evidence="3">Secreted protein</fullName>
    </submittedName>
</protein>
<dbReference type="AlphaFoldDB" id="A0A0A7CN29"/>
<feature type="region of interest" description="Disordered" evidence="1">
    <location>
        <begin position="472"/>
        <end position="494"/>
    </location>
</feature>
<dbReference type="PANTHER" id="PTHR46586:SF3">
    <property type="entry name" value="ANKYRIN REPEAT-CONTAINING PROTEIN"/>
    <property type="match status" value="1"/>
</dbReference>
<keyword evidence="2" id="KW-0732">Signal</keyword>
<sequence>MTAGFAATVLALPPIAELVWSYQAGVYVDVQLWLTHFRDATDFHAPRANAVSGYELRESLRGLVAGTFLAATDICMDPIVRKESFPLHAAIFEGNVEATRRILACRPCWLHPSAMLLAIRQRHLSVVQLLAIHDAAIRDDRALNNAVQYGASAIARFLHSLGKFTLAPWALTVAVQRGHLDSVRFCMDVGVTAQYPSSLVRSALENGHVDVAAHLAACGFPVVVDTPSFFATLASSIAPVRPVLTFLQAHGVALRSEWMDAACALGDVDVVRHFHQHCTAGCSIAALDNAARQGSVAVVDFLVDHRSDGCSLEAFRDRRGPVFASLVRQDIAQLRAALATDHAGAWAGKAFAALLPHCLRPNAVVDNLWYLADLHAVVRHSPHHTEAKTAAVVKMLKREAAGVLPAMSMLAGFHRAAKVLLRKGALSDLVAATVFVHYWAADASVHHGRLCHLVRTVQDNCMHQILTSLLPRVPPSPNVPPDDSIELDTDATTG</sequence>
<feature type="chain" id="PRO_5002026800" evidence="2">
    <location>
        <begin position="22"/>
        <end position="494"/>
    </location>
</feature>
<dbReference type="EMBL" id="KM038409">
    <property type="protein sequence ID" value="AIG55870.1"/>
    <property type="molecule type" value="Genomic_DNA"/>
</dbReference>
<feature type="compositionally biased region" description="Acidic residues" evidence="1">
    <location>
        <begin position="483"/>
        <end position="494"/>
    </location>
</feature>
<accession>A0A0A7CN29</accession>